<dbReference type="AlphaFoldDB" id="A0AAW0F1H5"/>
<comment type="caution">
    <text evidence="2">The sequence shown here is derived from an EMBL/GenBank/DDBJ whole genome shotgun (WGS) entry which is preliminary data.</text>
</comment>
<feature type="region of interest" description="Disordered" evidence="1">
    <location>
        <begin position="455"/>
        <end position="476"/>
    </location>
</feature>
<evidence type="ECO:0000256" key="1">
    <source>
        <dbReference type="SAM" id="MobiDB-lite"/>
    </source>
</evidence>
<feature type="region of interest" description="Disordered" evidence="1">
    <location>
        <begin position="19"/>
        <end position="67"/>
    </location>
</feature>
<dbReference type="Proteomes" id="UP001430356">
    <property type="component" value="Unassembled WGS sequence"/>
</dbReference>
<feature type="region of interest" description="Disordered" evidence="1">
    <location>
        <begin position="189"/>
        <end position="210"/>
    </location>
</feature>
<proteinExistence type="predicted"/>
<organism evidence="2 3">
    <name type="scientific">Novymonas esmeraldas</name>
    <dbReference type="NCBI Taxonomy" id="1808958"/>
    <lineage>
        <taxon>Eukaryota</taxon>
        <taxon>Discoba</taxon>
        <taxon>Euglenozoa</taxon>
        <taxon>Kinetoplastea</taxon>
        <taxon>Metakinetoplastina</taxon>
        <taxon>Trypanosomatida</taxon>
        <taxon>Trypanosomatidae</taxon>
        <taxon>Novymonas</taxon>
    </lineage>
</organism>
<dbReference type="EMBL" id="JAECZO010000212">
    <property type="protein sequence ID" value="KAK7199092.1"/>
    <property type="molecule type" value="Genomic_DNA"/>
</dbReference>
<evidence type="ECO:0000313" key="2">
    <source>
        <dbReference type="EMBL" id="KAK7199092.1"/>
    </source>
</evidence>
<accession>A0AAW0F1H5</accession>
<evidence type="ECO:0000313" key="3">
    <source>
        <dbReference type="Proteomes" id="UP001430356"/>
    </source>
</evidence>
<gene>
    <name evidence="2" type="ORF">NESM_000878200</name>
</gene>
<keyword evidence="3" id="KW-1185">Reference proteome</keyword>
<protein>
    <submittedName>
        <fullName evidence="2">Uncharacterized protein</fullName>
    </submittedName>
</protein>
<name>A0AAW0F1H5_9TRYP</name>
<reference evidence="2 3" key="1">
    <citation type="journal article" date="2021" name="MBio">
        <title>A New Model Trypanosomatid, Novymonas esmeraldas: Genomic Perception of Its 'Candidatus Pandoraea novymonadis' Endosymbiont.</title>
        <authorList>
            <person name="Zakharova A."/>
            <person name="Saura A."/>
            <person name="Butenko A."/>
            <person name="Podesvova L."/>
            <person name="Warmusova S."/>
            <person name="Kostygov A.Y."/>
            <person name="Nenarokova A."/>
            <person name="Lukes J."/>
            <person name="Opperdoes F.R."/>
            <person name="Yurchenko V."/>
        </authorList>
    </citation>
    <scope>NUCLEOTIDE SEQUENCE [LARGE SCALE GENOMIC DNA]</scope>
    <source>
        <strain evidence="2 3">E262AT.01</strain>
    </source>
</reference>
<feature type="compositionally biased region" description="Low complexity" evidence="1">
    <location>
        <begin position="19"/>
        <end position="51"/>
    </location>
</feature>
<sequence>MFGRRANWQAVLCLRPPRSLARRSSAAPTPAPASTPAHTSHDTAAAPAPLTHAPPPPPLRLPTCAPHEHLSPHASSTVVLAAPSANVLATARRSGSAAVVAHETLTQALGTRDAYRVYCALLREQWTASASTAATTGELEALLCNAEEEAASLATVVCACVAVTLSPADWPPWLSARFVTTGTAVVPVTPTSSPSISRGEAARGGGVSTSGSRDDWVAASPLRVAAAAVLRRIAARLRAQDACDPSTSARLPLLRWLVLLCGVALAPTSQSAVHLATEASRASLDAAGVALAAFCASHDRAAAVPAAAVEDSGSRELRWLSLWTLLTHPRAQPPSPPPFSLHTVVASPAVVAWADGLAPAALQERRLSWHLHCLVASRDAHSAARLLAGVYRDASHPASAVAAAAAAATSEEEGVCRSAVIPVLVPTQAELLACLPAPLLDEDGLGERLAHSLVSHLRDSSPPPRPSSSRGPSRSPAFVPAVTANAAVYARMLRYLVATRAQARSEVDYARHLHDLTLLLSHGATHALAASLVPADQPLTSVMVAATDPHRQDRARQLVSAVREVVEALCEEPVPGLAVTALASAQSEESSGAASWRWRERVLADVDATVQAATGLLASLLELSSARRSSLPLRTAEPRWRRELRERTAVRAHKFELLLQELPHTELRAVLQALLSHGYTREGGLLGLSLVKGDQVDLRYYTLPLLGSLYLALSAPAPTPATATAPPSCASAAGSSAGETGRQAVYRMYRRRLEIYGVADHTGCGDGATRSPAQTAPTLVHRPEGELAQALVLASTRSPTSIASYETAELANCLLNRRVEAAGHGMVVDVGSSCRVRRVFGAWIRTGVATV</sequence>
<feature type="compositionally biased region" description="Low complexity" evidence="1">
    <location>
        <begin position="467"/>
        <end position="476"/>
    </location>
</feature>